<feature type="chain" id="PRO_5042218348" evidence="1">
    <location>
        <begin position="22"/>
        <end position="184"/>
    </location>
</feature>
<reference evidence="2" key="1">
    <citation type="submission" date="2022-10" db="EMBL/GenBank/DDBJ databases">
        <authorList>
            <person name="Yu W.X."/>
        </authorList>
    </citation>
    <scope>NUCLEOTIDE SEQUENCE</scope>
    <source>
        <strain evidence="2">AAT</strain>
    </source>
</reference>
<evidence type="ECO:0000256" key="1">
    <source>
        <dbReference type="SAM" id="SignalP"/>
    </source>
</evidence>
<dbReference type="GO" id="GO:0030638">
    <property type="term" value="P:polyketide metabolic process"/>
    <property type="evidence" value="ECO:0007669"/>
    <property type="project" value="InterPro"/>
</dbReference>
<dbReference type="Gene3D" id="3.10.450.50">
    <property type="match status" value="1"/>
</dbReference>
<dbReference type="Pfam" id="PF07366">
    <property type="entry name" value="SnoaL"/>
    <property type="match status" value="1"/>
</dbReference>
<dbReference type="InterPro" id="IPR009959">
    <property type="entry name" value="Cyclase_SnoaL-like"/>
</dbReference>
<keyword evidence="1" id="KW-0732">Signal</keyword>
<evidence type="ECO:0000313" key="2">
    <source>
        <dbReference type="EMBL" id="MCW3789435.1"/>
    </source>
</evidence>
<keyword evidence="3" id="KW-1185">Reference proteome</keyword>
<comment type="caution">
    <text evidence="2">The sequence shown here is derived from an EMBL/GenBank/DDBJ whole genome shotgun (WGS) entry which is preliminary data.</text>
</comment>
<evidence type="ECO:0000313" key="3">
    <source>
        <dbReference type="Proteomes" id="UP001209229"/>
    </source>
</evidence>
<proteinExistence type="predicted"/>
<dbReference type="InterPro" id="IPR032710">
    <property type="entry name" value="NTF2-like_dom_sf"/>
</dbReference>
<dbReference type="RefSeq" id="WP_301192986.1">
    <property type="nucleotide sequence ID" value="NZ_JAPDPJ010000110.1"/>
</dbReference>
<dbReference type="EMBL" id="JAPDPJ010000110">
    <property type="protein sequence ID" value="MCW3789435.1"/>
    <property type="molecule type" value="Genomic_DNA"/>
</dbReference>
<gene>
    <name evidence="2" type="ORF">OM075_23435</name>
</gene>
<dbReference type="SUPFAM" id="SSF54427">
    <property type="entry name" value="NTF2-like"/>
    <property type="match status" value="1"/>
</dbReference>
<dbReference type="PANTHER" id="PTHR38436:SF1">
    <property type="entry name" value="ESTER CYCLASE"/>
    <property type="match status" value="1"/>
</dbReference>
<name>A0AAE3SHC9_9BACT</name>
<feature type="signal peptide" evidence="1">
    <location>
        <begin position="1"/>
        <end position="21"/>
    </location>
</feature>
<protein>
    <submittedName>
        <fullName evidence="2">Ester cyclase</fullName>
    </submittedName>
</protein>
<dbReference type="AlphaFoldDB" id="A0AAE3SHC9"/>
<organism evidence="2 3">
    <name type="scientific">Plebeiibacterium sediminum</name>
    <dbReference type="NCBI Taxonomy" id="2992112"/>
    <lineage>
        <taxon>Bacteria</taxon>
        <taxon>Pseudomonadati</taxon>
        <taxon>Bacteroidota</taxon>
        <taxon>Bacteroidia</taxon>
        <taxon>Marinilabiliales</taxon>
        <taxon>Marinilabiliaceae</taxon>
        <taxon>Plebeiibacterium</taxon>
    </lineage>
</organism>
<dbReference type="Proteomes" id="UP001209229">
    <property type="component" value="Unassembled WGS sequence"/>
</dbReference>
<dbReference type="PANTHER" id="PTHR38436">
    <property type="entry name" value="POLYKETIDE CYCLASE SNOAL-LIKE DOMAIN"/>
    <property type="match status" value="1"/>
</dbReference>
<accession>A0AAE3SHC9</accession>
<sequence length="184" mass="20565">MKKLNLILAALALIGTLTANAQSKKEIANAKKQLNEILAGKKLTEEYLQKFDTLDFVVYSNQEWERLHESHAENILVYYPDGSTTVGLEDHIAALNPMFVFAPNTKINVHPIRFGTGQYTAVTGYIEGTFSKPMPLPDGSSVPPTGKSFKLPMVTIGLWKDGVMYEEHLFWDNMAFMKQIGLAK</sequence>